<sequence>MEHNNYEFENGLKKIFLSCLLNFVFLAMILFLITVPVGAQEIMPLSEVKPGMECYGYSDFGNGEPEKFKCKVISIDDIGLGFYKGIFAEYYDGPKLKGDGKGSGKLLETTRIMQGMSGSPIYIDGRLVGSVMTSLVFGKWPQGLIMPIQYTFDFYKNSQGISNKWLSQSTPGNIIDQTPAVNGELVFAPGDSVAICFAWNDEGGVACANGTVITSRFENTAETLYVFGHSMEGLFNMGVMGAPIFKANTLTNIASTMISSKFIKTTGGPIGTAIFNGPFGVVGKLGVTAKSFELNIIVKNKKGETYENKVYCAYSKIIPALLQLTLKNAENLLDGSLDMDIDYKVRGKNTPDLLAKSKFWGAFLFPGNSGKKVDFFTLPDELLMYVGGPENLNPNVESIDIVLSQSETDYKTLVFNEKAVAEFVDEDKTKVSVTTFLYDEDGNEVNFKFLRKIDESLHGKKIKLSSGNYLANLVLNKKWQASPEVIKLLNFTQNRNNIYAYCEDCGSDDKATGKSNAHGLSSAEAWFFNKQSPNDRFLIFDSFEVPGNYVVLGNSNFTMPNPKEEGKDKETNEDKKEEEEKEDKKNIV</sequence>
<feature type="transmembrane region" description="Helical" evidence="2">
    <location>
        <begin position="15"/>
        <end position="39"/>
    </location>
</feature>
<dbReference type="Proteomes" id="UP000228496">
    <property type="component" value="Unassembled WGS sequence"/>
</dbReference>
<evidence type="ECO:0000259" key="3">
    <source>
        <dbReference type="PROSITE" id="PS51494"/>
    </source>
</evidence>
<evidence type="ECO:0000256" key="1">
    <source>
        <dbReference type="SAM" id="MobiDB-lite"/>
    </source>
</evidence>
<feature type="domain" description="Peptidase S55" evidence="3">
    <location>
        <begin position="1"/>
        <end position="167"/>
    </location>
</feature>
<feature type="compositionally biased region" description="Basic and acidic residues" evidence="1">
    <location>
        <begin position="562"/>
        <end position="575"/>
    </location>
</feature>
<keyword evidence="2" id="KW-0812">Transmembrane</keyword>
<reference evidence="4 5" key="1">
    <citation type="submission" date="2017-09" db="EMBL/GenBank/DDBJ databases">
        <title>Depth-based differentiation of microbial function through sediment-hosted aquifers and enrichment of novel symbionts in the deep terrestrial subsurface.</title>
        <authorList>
            <person name="Probst A.J."/>
            <person name="Ladd B."/>
            <person name="Jarett J.K."/>
            <person name="Geller-Mcgrath D.E."/>
            <person name="Sieber C.M."/>
            <person name="Emerson J.B."/>
            <person name="Anantharaman K."/>
            <person name="Thomas B.C."/>
            <person name="Malmstrom R."/>
            <person name="Stieglmeier M."/>
            <person name="Klingl A."/>
            <person name="Woyke T."/>
            <person name="Ryan C.M."/>
            <person name="Banfield J.F."/>
        </authorList>
    </citation>
    <scope>NUCLEOTIDE SEQUENCE [LARGE SCALE GENOMIC DNA]</scope>
    <source>
        <strain evidence="4">CG10_big_fil_rev_8_21_14_0_10_36_16</strain>
    </source>
</reference>
<dbReference type="InterPro" id="IPR008763">
    <property type="entry name" value="Peptidase_S55"/>
</dbReference>
<proteinExistence type="predicted"/>
<keyword evidence="2" id="KW-0472">Membrane</keyword>
<dbReference type="PROSITE" id="PS51494">
    <property type="entry name" value="SPOIVB"/>
    <property type="match status" value="1"/>
</dbReference>
<organism evidence="4 5">
    <name type="scientific">Candidatus Yanofskybacteria bacterium CG10_big_fil_rev_8_21_14_0_10_36_16</name>
    <dbReference type="NCBI Taxonomy" id="1975096"/>
    <lineage>
        <taxon>Bacteria</taxon>
        <taxon>Candidatus Yanofskyibacteriota</taxon>
    </lineage>
</organism>
<accession>A0A2J0Q8A3</accession>
<name>A0A2J0Q8A3_9BACT</name>
<protein>
    <recommendedName>
        <fullName evidence="3">Peptidase S55 domain-containing protein</fullName>
    </recommendedName>
</protein>
<evidence type="ECO:0000313" key="4">
    <source>
        <dbReference type="EMBL" id="PJE51442.1"/>
    </source>
</evidence>
<evidence type="ECO:0000313" key="5">
    <source>
        <dbReference type="Proteomes" id="UP000228496"/>
    </source>
</evidence>
<comment type="caution">
    <text evidence="4">The sequence shown here is derived from an EMBL/GenBank/DDBJ whole genome shotgun (WGS) entry which is preliminary data.</text>
</comment>
<dbReference type="EMBL" id="PCXQ01000002">
    <property type="protein sequence ID" value="PJE51442.1"/>
    <property type="molecule type" value="Genomic_DNA"/>
</dbReference>
<dbReference type="AlphaFoldDB" id="A0A2J0Q8A3"/>
<gene>
    <name evidence="4" type="ORF">COV29_00440</name>
</gene>
<keyword evidence="2" id="KW-1133">Transmembrane helix</keyword>
<evidence type="ECO:0000256" key="2">
    <source>
        <dbReference type="SAM" id="Phobius"/>
    </source>
</evidence>
<feature type="region of interest" description="Disordered" evidence="1">
    <location>
        <begin position="555"/>
        <end position="588"/>
    </location>
</feature>